<gene>
    <name evidence="1" type="ORF">FOB41_28290</name>
</gene>
<evidence type="ECO:0000313" key="1">
    <source>
        <dbReference type="EMBL" id="QIX24952.1"/>
    </source>
</evidence>
<dbReference type="AlphaFoldDB" id="A0A1L9D104"/>
<evidence type="ECO:0000313" key="2">
    <source>
        <dbReference type="Proteomes" id="UP000500870"/>
    </source>
</evidence>
<accession>A0A1L9D104</accession>
<sequence>MTQETDLADFLRVATDDELFHKMRELEAKSEKEGLEEVEALVDLTATEIENRFPGQSLAPYVRWKQDRLL</sequence>
<dbReference type="RefSeq" id="WP_044458872.1">
    <property type="nucleotide sequence ID" value="NZ_CP048585.1"/>
</dbReference>
<dbReference type="GeneID" id="61458218"/>
<dbReference type="Proteomes" id="UP000500870">
    <property type="component" value="Chromosome 3"/>
</dbReference>
<reference evidence="1 2" key="1">
    <citation type="submission" date="2020-04" db="EMBL/GenBank/DDBJ databases">
        <title>FDA dAtabase for Regulatory Grade micrObial Sequences (FDA-ARGOS): Supporting development and validation of Infectious Disease Dx tests.</title>
        <authorList>
            <person name="Sciortino C."/>
            <person name="Tallon L."/>
            <person name="Sadzewicz L."/>
            <person name="Vavikolanu K."/>
            <person name="Mehta A."/>
            <person name="Aluvathingal J."/>
            <person name="Nadendla S."/>
            <person name="Nandy P."/>
            <person name="Geyer C."/>
            <person name="Yan Y."/>
            <person name="Sichtig H."/>
        </authorList>
    </citation>
    <scope>NUCLEOTIDE SEQUENCE [LARGE SCALE GENOMIC DNA]</scope>
    <source>
        <strain evidence="1 2">FDAARGOS_633</strain>
    </source>
</reference>
<name>A0A1L9D104_9HYPH</name>
<organism evidence="1 2">
    <name type="scientific">Agrobacterium pusense</name>
    <dbReference type="NCBI Taxonomy" id="648995"/>
    <lineage>
        <taxon>Bacteria</taxon>
        <taxon>Pseudomonadati</taxon>
        <taxon>Pseudomonadota</taxon>
        <taxon>Alphaproteobacteria</taxon>
        <taxon>Hyphomicrobiales</taxon>
        <taxon>Rhizobiaceae</taxon>
        <taxon>Rhizobium/Agrobacterium group</taxon>
        <taxon>Agrobacterium</taxon>
    </lineage>
</organism>
<protein>
    <submittedName>
        <fullName evidence="1">Uncharacterized protein</fullName>
    </submittedName>
</protein>
<dbReference type="EMBL" id="CP050899">
    <property type="protein sequence ID" value="QIX24952.1"/>
    <property type="molecule type" value="Genomic_DNA"/>
</dbReference>
<proteinExistence type="predicted"/>